<dbReference type="Gene3D" id="3.40.50.2020">
    <property type="match status" value="1"/>
</dbReference>
<dbReference type="PANTHER" id="PTHR47505:SF1">
    <property type="entry name" value="DNA UTILIZATION PROTEIN YHGH"/>
    <property type="match status" value="1"/>
</dbReference>
<dbReference type="InterPro" id="IPR051910">
    <property type="entry name" value="ComF/GntX_DNA_util-trans"/>
</dbReference>
<keyword evidence="4" id="KW-1185">Reference proteome</keyword>
<dbReference type="Pfam" id="PF00156">
    <property type="entry name" value="Pribosyltran"/>
    <property type="match status" value="1"/>
</dbReference>
<dbReference type="EMBL" id="JBGMEF010000018">
    <property type="protein sequence ID" value="MFO3666924.1"/>
    <property type="molecule type" value="Genomic_DNA"/>
</dbReference>
<dbReference type="RefSeq" id="WP_311530570.1">
    <property type="nucleotide sequence ID" value="NZ_JBGMEF010000018.1"/>
</dbReference>
<accession>A0ABW9MCL7</accession>
<sequence>MLIDFLFLDPNKCYICKEEYIYKYHICRDCFDKLDYVDNEFLVGNTKAYAMFFYDDFLKKLIGDYKFERNTSLSRVFSEFLYEYGTRKGLFDADYILTSPSSKSTLIDRGFDQIRMITDDFIERIRPSYLDEFRKVKDTKAQHDLGREERSLNLVDAFVCQKDLTGKSVLIIDDILTTGNTAKEIIKVLKASHAKEIKVLALASEKRVI</sequence>
<evidence type="ECO:0000256" key="1">
    <source>
        <dbReference type="ARBA" id="ARBA00008007"/>
    </source>
</evidence>
<dbReference type="Proteomes" id="UP001637994">
    <property type="component" value="Unassembled WGS sequence"/>
</dbReference>
<evidence type="ECO:0000313" key="4">
    <source>
        <dbReference type="Proteomes" id="UP001637994"/>
    </source>
</evidence>
<evidence type="ECO:0000259" key="2">
    <source>
        <dbReference type="Pfam" id="PF00156"/>
    </source>
</evidence>
<organism evidence="3 4">
    <name type="scientific">Anaerococcus kampingae</name>
    <dbReference type="NCBI Taxonomy" id="3115614"/>
    <lineage>
        <taxon>Bacteria</taxon>
        <taxon>Bacillati</taxon>
        <taxon>Bacillota</taxon>
        <taxon>Tissierellia</taxon>
        <taxon>Tissierellales</taxon>
        <taxon>Peptoniphilaceae</taxon>
        <taxon>Anaerococcus</taxon>
    </lineage>
</organism>
<gene>
    <name evidence="3" type="ORF">ACCQ42_03980</name>
</gene>
<evidence type="ECO:0000313" key="3">
    <source>
        <dbReference type="EMBL" id="MFO3666924.1"/>
    </source>
</evidence>
<dbReference type="PANTHER" id="PTHR47505">
    <property type="entry name" value="DNA UTILIZATION PROTEIN YHGH"/>
    <property type="match status" value="1"/>
</dbReference>
<protein>
    <submittedName>
        <fullName evidence="3">ComF family protein</fullName>
    </submittedName>
</protein>
<proteinExistence type="inferred from homology"/>
<comment type="similarity">
    <text evidence="1">Belongs to the ComF/GntX family.</text>
</comment>
<dbReference type="SUPFAM" id="SSF53271">
    <property type="entry name" value="PRTase-like"/>
    <property type="match status" value="1"/>
</dbReference>
<dbReference type="InterPro" id="IPR000836">
    <property type="entry name" value="PRTase_dom"/>
</dbReference>
<comment type="caution">
    <text evidence="3">The sequence shown here is derived from an EMBL/GenBank/DDBJ whole genome shotgun (WGS) entry which is preliminary data.</text>
</comment>
<feature type="domain" description="Phosphoribosyltransferase" evidence="2">
    <location>
        <begin position="161"/>
        <end position="204"/>
    </location>
</feature>
<reference evidence="3 4" key="1">
    <citation type="journal article" date="2025" name="Anaerobe">
        <title>Description of Anaerococcus kampingiae sp. nov., Anaerococcus groningensis sp. nov., Anaerococcus martiniensis sp. nov., and Anaerococcus cruorum sp. nov., isolated from human clinical specimens.</title>
        <authorList>
            <person name="Boiten K.E."/>
            <person name="Meijer J."/>
            <person name="van Wezel E.M."/>
            <person name="Veloo A.C.M."/>
        </authorList>
    </citation>
    <scope>NUCLEOTIDE SEQUENCE [LARGE SCALE GENOMIC DNA]</scope>
    <source>
        <strain evidence="3 4">ENR0874</strain>
    </source>
</reference>
<dbReference type="CDD" id="cd06223">
    <property type="entry name" value="PRTases_typeI"/>
    <property type="match status" value="1"/>
</dbReference>
<dbReference type="InterPro" id="IPR029057">
    <property type="entry name" value="PRTase-like"/>
</dbReference>
<name>A0ABW9MCL7_9FIRM</name>